<name>A0A9X2BDM0_9BACL</name>
<dbReference type="Gene3D" id="1.10.10.10">
    <property type="entry name" value="Winged helix-like DNA-binding domain superfamily/Winged helix DNA-binding domain"/>
    <property type="match status" value="1"/>
</dbReference>
<evidence type="ECO:0000313" key="3">
    <source>
        <dbReference type="Proteomes" id="UP001139011"/>
    </source>
</evidence>
<dbReference type="EMBL" id="JAIWJX010000002">
    <property type="protein sequence ID" value="MCK6256825.1"/>
    <property type="molecule type" value="Genomic_DNA"/>
</dbReference>
<keyword evidence="3" id="KW-1185">Reference proteome</keyword>
<feature type="region of interest" description="Disordered" evidence="1">
    <location>
        <begin position="251"/>
        <end position="277"/>
    </location>
</feature>
<dbReference type="Proteomes" id="UP001139011">
    <property type="component" value="Unassembled WGS sequence"/>
</dbReference>
<evidence type="ECO:0000313" key="2">
    <source>
        <dbReference type="EMBL" id="MCK6256825.1"/>
    </source>
</evidence>
<organism evidence="2 3">
    <name type="scientific">Fictibacillus marinisediminis</name>
    <dbReference type="NCBI Taxonomy" id="2878389"/>
    <lineage>
        <taxon>Bacteria</taxon>
        <taxon>Bacillati</taxon>
        <taxon>Bacillota</taxon>
        <taxon>Bacilli</taxon>
        <taxon>Bacillales</taxon>
        <taxon>Fictibacillaceae</taxon>
        <taxon>Fictibacillus</taxon>
    </lineage>
</organism>
<comment type="caution">
    <text evidence="2">The sequence shown here is derived from an EMBL/GenBank/DDBJ whole genome shotgun (WGS) entry which is preliminary data.</text>
</comment>
<reference evidence="2" key="1">
    <citation type="submission" date="2021-09" db="EMBL/GenBank/DDBJ databases">
        <title>Genome analysis of Fictibacillus sp. KIGAM418 isolated from marine sediment.</title>
        <authorList>
            <person name="Seo M.-J."/>
            <person name="Cho E.-S."/>
            <person name="Hwang C.Y."/>
        </authorList>
    </citation>
    <scope>NUCLEOTIDE SEQUENCE</scope>
    <source>
        <strain evidence="2">KIGAM418</strain>
    </source>
</reference>
<dbReference type="RefSeq" id="WP_248252438.1">
    <property type="nucleotide sequence ID" value="NZ_JAIWJX010000002.1"/>
</dbReference>
<gene>
    <name evidence="2" type="ORF">LCY76_09485</name>
</gene>
<dbReference type="AlphaFoldDB" id="A0A9X2BDM0"/>
<evidence type="ECO:0000256" key="1">
    <source>
        <dbReference type="SAM" id="MobiDB-lite"/>
    </source>
</evidence>
<dbReference type="InterPro" id="IPR036388">
    <property type="entry name" value="WH-like_DNA-bd_sf"/>
</dbReference>
<sequence>MELIIYHHLFHTENKNRLTTQELFLYTQLRKRNMSNGVLETSLDILSKRVILYKKPRRNKEVIKELLVNLQKKKVIKFEEENGVIDIEFYFCEEPFIKLPSQWLDLIESPEELYLVAFIMSAKHKRRSMPFAFIGEVLNVSTNTAQNVVKGLVERGLLHKKTGEKIFNHEREANTYTLQSISHESYERPQESYVEEIESPQDTKPLKEYKPAKIDLIQKKGTKTPKDFFLEQQESIPIEKKETPKRSAAEILAEQEKPENNIVEKTKKEPRKISDSAIEKNPWLKRYQKKAEQKEIVEKREETIEPVERVF</sequence>
<proteinExistence type="predicted"/>
<accession>A0A9X2BDM0</accession>
<protein>
    <submittedName>
        <fullName evidence="2">Uncharacterized protein</fullName>
    </submittedName>
</protein>